<dbReference type="InterPro" id="IPR003758">
    <property type="entry name" value="LpxK"/>
</dbReference>
<reference evidence="14 15" key="1">
    <citation type="submission" date="2014-08" db="EMBL/GenBank/DDBJ databases">
        <authorList>
            <person name="Moulin Lionel"/>
        </authorList>
    </citation>
    <scope>NUCLEOTIDE SEQUENCE [LARGE SCALE GENOMIC DNA]</scope>
</reference>
<evidence type="ECO:0000256" key="1">
    <source>
        <dbReference type="ARBA" id="ARBA00002274"/>
    </source>
</evidence>
<keyword evidence="5 13" id="KW-0444">Lipid biosynthesis</keyword>
<evidence type="ECO:0000256" key="7">
    <source>
        <dbReference type="ARBA" id="ARBA00022679"/>
    </source>
</evidence>
<evidence type="ECO:0000256" key="13">
    <source>
        <dbReference type="HAMAP-Rule" id="MF_00409"/>
    </source>
</evidence>
<comment type="pathway">
    <text evidence="2 13">Glycolipid biosynthesis; lipid IV(A) biosynthesis; lipid IV(A) from (3R)-3-hydroxytetradecanoyl-[acyl-carrier-protein] and UDP-N-acetyl-alpha-D-glucosamine: step 6/6.</text>
</comment>
<dbReference type="NCBIfam" id="TIGR00682">
    <property type="entry name" value="lpxK"/>
    <property type="match status" value="1"/>
</dbReference>
<dbReference type="AlphaFoldDB" id="A0A090F7Y1"/>
<dbReference type="GO" id="GO:0005886">
    <property type="term" value="C:plasma membrane"/>
    <property type="evidence" value="ECO:0007669"/>
    <property type="project" value="TreeGrafter"/>
</dbReference>
<dbReference type="PANTHER" id="PTHR42724">
    <property type="entry name" value="TETRAACYLDISACCHARIDE 4'-KINASE"/>
    <property type="match status" value="1"/>
</dbReference>
<keyword evidence="6 13" id="KW-0441">Lipid A biosynthesis</keyword>
<proteinExistence type="inferred from homology"/>
<keyword evidence="9 13" id="KW-0418">Kinase</keyword>
<dbReference type="GO" id="GO:0009244">
    <property type="term" value="P:lipopolysaccharide core region biosynthetic process"/>
    <property type="evidence" value="ECO:0007669"/>
    <property type="project" value="TreeGrafter"/>
</dbReference>
<evidence type="ECO:0000256" key="4">
    <source>
        <dbReference type="ARBA" id="ARBA00016436"/>
    </source>
</evidence>
<evidence type="ECO:0000256" key="11">
    <source>
        <dbReference type="ARBA" id="ARBA00023098"/>
    </source>
</evidence>
<dbReference type="EC" id="2.7.1.130" evidence="3 13"/>
<evidence type="ECO:0000313" key="14">
    <source>
        <dbReference type="EMBL" id="CDX37806.1"/>
    </source>
</evidence>
<dbReference type="GO" id="GO:0005524">
    <property type="term" value="F:ATP binding"/>
    <property type="evidence" value="ECO:0007669"/>
    <property type="project" value="UniProtKB-UniRule"/>
</dbReference>
<evidence type="ECO:0000256" key="8">
    <source>
        <dbReference type="ARBA" id="ARBA00022741"/>
    </source>
</evidence>
<evidence type="ECO:0000256" key="10">
    <source>
        <dbReference type="ARBA" id="ARBA00022840"/>
    </source>
</evidence>
<dbReference type="PANTHER" id="PTHR42724:SF1">
    <property type="entry name" value="TETRAACYLDISACCHARIDE 4'-KINASE, MITOCHONDRIAL-RELATED"/>
    <property type="match status" value="1"/>
</dbReference>
<gene>
    <name evidence="13 14" type="primary">lpxK</name>
    <name evidence="14" type="ORF">MPLDJ20_210048</name>
</gene>
<organism evidence="14 15">
    <name type="scientific">Mesorhizobium plurifarium</name>
    <dbReference type="NCBI Taxonomy" id="69974"/>
    <lineage>
        <taxon>Bacteria</taxon>
        <taxon>Pseudomonadati</taxon>
        <taxon>Pseudomonadota</taxon>
        <taxon>Alphaproteobacteria</taxon>
        <taxon>Hyphomicrobiales</taxon>
        <taxon>Phyllobacteriaceae</taxon>
        <taxon>Mesorhizobium</taxon>
    </lineage>
</organism>
<keyword evidence="7 13" id="KW-0808">Transferase</keyword>
<dbReference type="GO" id="GO:0009245">
    <property type="term" value="P:lipid A biosynthetic process"/>
    <property type="evidence" value="ECO:0007669"/>
    <property type="project" value="UniProtKB-UniRule"/>
</dbReference>
<dbReference type="SUPFAM" id="SSF52540">
    <property type="entry name" value="P-loop containing nucleoside triphosphate hydrolases"/>
    <property type="match status" value="1"/>
</dbReference>
<name>A0A090F7Y1_MESPL</name>
<sequence length="353" mass="38175">MREIQLRGTHAMTSEAPPFWWERPDWRVLALSPASAVYGLVAGRRMRHAPREKVAAPVLCVGNFTVGGSGKTPVAIALAKQARRMQLTPGFLSRGHGGSFARPHVVDAHHDAAKHVGDEPLLLAEHAPVAVTANRAAGAKLLIEQHGCDFLIMDDGFQSARIHIDYALVVVDARFGIGNGRVIPGGPLRAKVVDQLVFTSGLLKMGEGAAADGVVRQAARAGRPIFLAHVEPADPSRFAGGRFLAFAGIGHPEKFFDTLRGAGGEVALSRAFPDHHVYAQDELADLLTLGRQEGLRLVTTAKDAARLRHGDTPAGFLDRLDVLDIEAVFELDHVPERIVDETLDAWRQRKMRG</sequence>
<evidence type="ECO:0000256" key="6">
    <source>
        <dbReference type="ARBA" id="ARBA00022556"/>
    </source>
</evidence>
<dbReference type="Pfam" id="PF02606">
    <property type="entry name" value="LpxK"/>
    <property type="match status" value="1"/>
</dbReference>
<dbReference type="HAMAP" id="MF_00409">
    <property type="entry name" value="LpxK"/>
    <property type="match status" value="1"/>
</dbReference>
<evidence type="ECO:0000256" key="12">
    <source>
        <dbReference type="ARBA" id="ARBA00029757"/>
    </source>
</evidence>
<evidence type="ECO:0000256" key="5">
    <source>
        <dbReference type="ARBA" id="ARBA00022516"/>
    </source>
</evidence>
<evidence type="ECO:0000256" key="3">
    <source>
        <dbReference type="ARBA" id="ARBA00012071"/>
    </source>
</evidence>
<evidence type="ECO:0000313" key="15">
    <source>
        <dbReference type="Proteomes" id="UP000046373"/>
    </source>
</evidence>
<protein>
    <recommendedName>
        <fullName evidence="4 13">Tetraacyldisaccharide 4'-kinase</fullName>
        <ecNumber evidence="3 13">2.7.1.130</ecNumber>
    </recommendedName>
    <alternativeName>
        <fullName evidence="12 13">Lipid A 4'-kinase</fullName>
    </alternativeName>
</protein>
<dbReference type="EMBL" id="CCNB01000014">
    <property type="protein sequence ID" value="CDX37806.1"/>
    <property type="molecule type" value="Genomic_DNA"/>
</dbReference>
<keyword evidence="11 13" id="KW-0443">Lipid metabolism</keyword>
<evidence type="ECO:0000256" key="2">
    <source>
        <dbReference type="ARBA" id="ARBA00004870"/>
    </source>
</evidence>
<dbReference type="UniPathway" id="UPA00359">
    <property type="reaction ID" value="UER00482"/>
</dbReference>
<comment type="function">
    <text evidence="1 13">Transfers the gamma-phosphate of ATP to the 4'-position of a tetraacyldisaccharide 1-phosphate intermediate (termed DS-1-P) to form tetraacyldisaccharide 1,4'-bis-phosphate (lipid IVA).</text>
</comment>
<keyword evidence="10 13" id="KW-0067">ATP-binding</keyword>
<evidence type="ECO:0000256" key="9">
    <source>
        <dbReference type="ARBA" id="ARBA00022777"/>
    </source>
</evidence>
<accession>A0A090F7Y1</accession>
<dbReference type="InterPro" id="IPR027417">
    <property type="entry name" value="P-loop_NTPase"/>
</dbReference>
<dbReference type="GO" id="GO:0009029">
    <property type="term" value="F:lipid-A 4'-kinase activity"/>
    <property type="evidence" value="ECO:0007669"/>
    <property type="project" value="UniProtKB-UniRule"/>
</dbReference>
<keyword evidence="8 13" id="KW-0547">Nucleotide-binding</keyword>
<feature type="binding site" evidence="13">
    <location>
        <begin position="65"/>
        <end position="72"/>
    </location>
    <ligand>
        <name>ATP</name>
        <dbReference type="ChEBI" id="CHEBI:30616"/>
    </ligand>
</feature>
<dbReference type="Proteomes" id="UP000046373">
    <property type="component" value="Unassembled WGS sequence"/>
</dbReference>
<comment type="catalytic activity">
    <reaction evidence="13">
        <text>a lipid A disaccharide + ATP = a lipid IVA + ADP + H(+)</text>
        <dbReference type="Rhea" id="RHEA:67840"/>
        <dbReference type="ChEBI" id="CHEBI:15378"/>
        <dbReference type="ChEBI" id="CHEBI:30616"/>
        <dbReference type="ChEBI" id="CHEBI:176343"/>
        <dbReference type="ChEBI" id="CHEBI:176425"/>
        <dbReference type="ChEBI" id="CHEBI:456216"/>
        <dbReference type="EC" id="2.7.1.130"/>
    </reaction>
</comment>
<comment type="similarity">
    <text evidence="13">Belongs to the LpxK family.</text>
</comment>